<protein>
    <recommendedName>
        <fullName evidence="4">Glycosyltransferase RgtA/B/C/D-like domain-containing protein</fullName>
    </recommendedName>
</protein>
<feature type="transmembrane region" description="Helical" evidence="1">
    <location>
        <begin position="215"/>
        <end position="240"/>
    </location>
</feature>
<evidence type="ECO:0000313" key="3">
    <source>
        <dbReference type="Proteomes" id="UP000249130"/>
    </source>
</evidence>
<comment type="caution">
    <text evidence="2">The sequence shown here is derived from an EMBL/GenBank/DDBJ whole genome shotgun (WGS) entry which is preliminary data.</text>
</comment>
<sequence length="471" mass="49827">MTAADRPGPDVPPAPTTAEGLRGRLATRVGAWTAGWAFITALLLWPALWNGFPLVYADTGGYLMRPLTGTPSIGRSALYGAWLLAGLPYDFWPDVIVQAGVTAWLIVAVLRVAGARPLAAMPIGLALAGLTALPIYAAQLMPDVTACWAVLALFLLAYGRDRIGHGEAAAVAIVLALTIALHMATLALCLGLVACAAVGRLVAPRLALPRPRLAATALGLVAGVLLALLSNLAIVGQFAFTPGGKSFLFGRLLQDGFVARYLDEHCPDPTIALCPYRKELPATADEWLWTHASPLYRLGNWQGYGEESLRIALATLRLYPLAHLEAAAAATARQLVLFRTTLAVVPENNFDVLDTFAEQLSPAALARFRAARQQSERPDVAPLNLVHVPAAVLAVGLTAFGLVRRKTPAPTRMLCATVLIALLGNAAVCAVFSNPNDRYQSRMIWLAVLAAAVVSTSRPAAEGPRPACAIV</sequence>
<keyword evidence="1" id="KW-1133">Transmembrane helix</keyword>
<keyword evidence="1" id="KW-0812">Transmembrane</keyword>
<dbReference type="EMBL" id="NPEX01000132">
    <property type="protein sequence ID" value="RAI42715.1"/>
    <property type="molecule type" value="Genomic_DNA"/>
</dbReference>
<feature type="transmembrane region" description="Helical" evidence="1">
    <location>
        <begin position="125"/>
        <end position="158"/>
    </location>
</feature>
<name>A0A327KYP5_9BRAD</name>
<evidence type="ECO:0008006" key="4">
    <source>
        <dbReference type="Google" id="ProtNLM"/>
    </source>
</evidence>
<dbReference type="RefSeq" id="WP_111420418.1">
    <property type="nucleotide sequence ID" value="NZ_NPEX01000132.1"/>
</dbReference>
<feature type="transmembrane region" description="Helical" evidence="1">
    <location>
        <begin position="385"/>
        <end position="402"/>
    </location>
</feature>
<evidence type="ECO:0000313" key="2">
    <source>
        <dbReference type="EMBL" id="RAI42715.1"/>
    </source>
</evidence>
<evidence type="ECO:0000256" key="1">
    <source>
        <dbReference type="SAM" id="Phobius"/>
    </source>
</evidence>
<proteinExistence type="predicted"/>
<dbReference type="Proteomes" id="UP000249130">
    <property type="component" value="Unassembled WGS sequence"/>
</dbReference>
<dbReference type="AlphaFoldDB" id="A0A327KYP5"/>
<feature type="transmembrane region" description="Helical" evidence="1">
    <location>
        <begin position="170"/>
        <end position="203"/>
    </location>
</feature>
<keyword evidence="3" id="KW-1185">Reference proteome</keyword>
<reference evidence="2 3" key="1">
    <citation type="submission" date="2017-07" db="EMBL/GenBank/DDBJ databases">
        <title>Draft Genome Sequences of Select Purple Nonsulfur Bacteria.</title>
        <authorList>
            <person name="Lasarre B."/>
            <person name="Mckinlay J.B."/>
        </authorList>
    </citation>
    <scope>NUCLEOTIDE SEQUENCE [LARGE SCALE GENOMIC DNA]</scope>
    <source>
        <strain evidence="2 3">DSM 5909</strain>
    </source>
</reference>
<feature type="transmembrane region" description="Helical" evidence="1">
    <location>
        <begin position="95"/>
        <end position="113"/>
    </location>
</feature>
<gene>
    <name evidence="2" type="ORF">CH341_18120</name>
</gene>
<feature type="transmembrane region" description="Helical" evidence="1">
    <location>
        <begin position="414"/>
        <end position="433"/>
    </location>
</feature>
<feature type="transmembrane region" description="Helical" evidence="1">
    <location>
        <begin position="29"/>
        <end position="48"/>
    </location>
</feature>
<accession>A0A327KYP5</accession>
<keyword evidence="1" id="KW-0472">Membrane</keyword>
<dbReference type="OrthoDB" id="7238679at2"/>
<organism evidence="2 3">
    <name type="scientific">Rhodoplanes roseus</name>
    <dbReference type="NCBI Taxonomy" id="29409"/>
    <lineage>
        <taxon>Bacteria</taxon>
        <taxon>Pseudomonadati</taxon>
        <taxon>Pseudomonadota</taxon>
        <taxon>Alphaproteobacteria</taxon>
        <taxon>Hyphomicrobiales</taxon>
        <taxon>Nitrobacteraceae</taxon>
        <taxon>Rhodoplanes</taxon>
    </lineage>
</organism>